<organism evidence="1 2">
    <name type="scientific">Pseudomonas protegens</name>
    <dbReference type="NCBI Taxonomy" id="380021"/>
    <lineage>
        <taxon>Bacteria</taxon>
        <taxon>Pseudomonadati</taxon>
        <taxon>Pseudomonadota</taxon>
        <taxon>Gammaproteobacteria</taxon>
        <taxon>Pseudomonadales</taxon>
        <taxon>Pseudomonadaceae</taxon>
        <taxon>Pseudomonas</taxon>
    </lineage>
</organism>
<dbReference type="EMBL" id="VAVY01000001">
    <property type="protein sequence ID" value="TMM67276.1"/>
    <property type="molecule type" value="Genomic_DNA"/>
</dbReference>
<dbReference type="Proteomes" id="UP000310095">
    <property type="component" value="Unassembled WGS sequence"/>
</dbReference>
<accession>A0ABY2VNR1</accession>
<comment type="caution">
    <text evidence="1">The sequence shown here is derived from an EMBL/GenBank/DDBJ whole genome shotgun (WGS) entry which is preliminary data.</text>
</comment>
<sequence>MPIEYDKANLIGVINSAVNDFFFESIGAVSAQDLRAATRAYAMTIGRISAVFDDRLETADDPLVFIAETESAMVSAVFSRIEQDKKSGGIIREAMQASSPKKR</sequence>
<name>A0ABY2VNR1_9PSED</name>
<keyword evidence="2" id="KW-1185">Reference proteome</keyword>
<dbReference type="RefSeq" id="WP_011062033.1">
    <property type="nucleotide sequence ID" value="NZ_CP022097.2"/>
</dbReference>
<proteinExistence type="predicted"/>
<evidence type="ECO:0000313" key="2">
    <source>
        <dbReference type="Proteomes" id="UP000310095"/>
    </source>
</evidence>
<protein>
    <submittedName>
        <fullName evidence="1">Uncharacterized protein</fullName>
    </submittedName>
</protein>
<reference evidence="1 2" key="1">
    <citation type="submission" date="2019-05" db="EMBL/GenBank/DDBJ databases">
        <title>Identification and Biocontrol Activity Analysis of Biocontrol Strain PF-1 Based on Genome-wide Data.</title>
        <authorList>
            <person name="Qi J."/>
        </authorList>
    </citation>
    <scope>NUCLEOTIDE SEQUENCE [LARGE SCALE GENOMIC DNA]</scope>
    <source>
        <strain evidence="1 2">PF-1</strain>
    </source>
</reference>
<evidence type="ECO:0000313" key="1">
    <source>
        <dbReference type="EMBL" id="TMM67276.1"/>
    </source>
</evidence>
<gene>
    <name evidence="1" type="ORF">FEF10_07465</name>
</gene>